<evidence type="ECO:0000313" key="4">
    <source>
        <dbReference type="Proteomes" id="UP000075221"/>
    </source>
</evidence>
<dbReference type="Pfam" id="PF10739">
    <property type="entry name" value="DUF2550"/>
    <property type="match status" value="1"/>
</dbReference>
<keyword evidence="1" id="KW-1133">Transmembrane helix</keyword>
<gene>
    <name evidence="3" type="ORF">A8L58_03230</name>
    <name evidence="2" type="ORF">AXH35_01765</name>
</gene>
<evidence type="ECO:0000313" key="3">
    <source>
        <dbReference type="EMBL" id="AOZ45885.1"/>
    </source>
</evidence>
<protein>
    <recommendedName>
        <fullName evidence="6">DUF2550 family protein</fullName>
    </recommendedName>
</protein>
<evidence type="ECO:0000313" key="5">
    <source>
        <dbReference type="Proteomes" id="UP000178666"/>
    </source>
</evidence>
<name>A0AAC9AMS4_9ACTN</name>
<dbReference type="RefSeq" id="WP_062818880.1">
    <property type="nucleotide sequence ID" value="NZ_CP014352.1"/>
</dbReference>
<dbReference type="EMBL" id="CP015970">
    <property type="protein sequence ID" value="AOZ45885.1"/>
    <property type="molecule type" value="Genomic_DNA"/>
</dbReference>
<feature type="transmembrane region" description="Helical" evidence="1">
    <location>
        <begin position="20"/>
        <end position="39"/>
    </location>
</feature>
<keyword evidence="1" id="KW-0472">Membrane</keyword>
<evidence type="ECO:0000256" key="1">
    <source>
        <dbReference type="SAM" id="Phobius"/>
    </source>
</evidence>
<proteinExistence type="predicted"/>
<dbReference type="Proteomes" id="UP000178666">
    <property type="component" value="Chromosome"/>
</dbReference>
<organism evidence="2 4">
    <name type="scientific">Acidipropionibacterium acidipropionici</name>
    <dbReference type="NCBI Taxonomy" id="1748"/>
    <lineage>
        <taxon>Bacteria</taxon>
        <taxon>Bacillati</taxon>
        <taxon>Actinomycetota</taxon>
        <taxon>Actinomycetes</taxon>
        <taxon>Propionibacteriales</taxon>
        <taxon>Propionibacteriaceae</taxon>
        <taxon>Acidipropionibacterium</taxon>
    </lineage>
</organism>
<dbReference type="EMBL" id="CP014352">
    <property type="protein sequence ID" value="AMS04391.1"/>
    <property type="molecule type" value="Genomic_DNA"/>
</dbReference>
<sequence length="167" mass="18131">MGLIEYTGLVPLLSTLEMDVIVAAAVVVIVALAMIWLLVRHQILLRRRGVFVCAFRAIGGARPGRWMLGVAQYASGTFRWYRPINPFMAPSVILRRGGMEMIEHHHPTGSDGVPFITSRVVVSLSTRLPGRLSRCQLAVDPGVLTGLMSWLEAGPPGGVDYLSAGHS</sequence>
<keyword evidence="1" id="KW-0812">Transmembrane</keyword>
<reference evidence="2 4" key="2">
    <citation type="submission" date="2016-02" db="EMBL/GenBank/DDBJ databases">
        <title>Complete Genome Sequence of Propionibacterium acidipropionici ATCC 55737.</title>
        <authorList>
            <person name="Luna Flores C.H."/>
            <person name="Nielsen L.K."/>
            <person name="Marcellin E."/>
        </authorList>
    </citation>
    <scope>NUCLEOTIDE SEQUENCE [LARGE SCALE GENOMIC DNA]</scope>
    <source>
        <strain evidence="2 4">ATCC 55737</strain>
    </source>
</reference>
<evidence type="ECO:0008006" key="6">
    <source>
        <dbReference type="Google" id="ProtNLM"/>
    </source>
</evidence>
<dbReference type="Proteomes" id="UP000075221">
    <property type="component" value="Chromosome"/>
</dbReference>
<dbReference type="AlphaFoldDB" id="A0AAC9AMS4"/>
<evidence type="ECO:0000313" key="2">
    <source>
        <dbReference type="EMBL" id="AMS04391.1"/>
    </source>
</evidence>
<reference evidence="3 5" key="1">
    <citation type="journal article" date="2016" name="Plant Dis.">
        <title>Improved production of propionic acid using genome shuffling.</title>
        <authorList>
            <person name="Luna-Flores C.H."/>
            <person name="Palfreyman R.W."/>
            <person name="Kromer J.O."/>
            <person name="Nielsen L.K."/>
            <person name="Marcellin E."/>
        </authorList>
    </citation>
    <scope>NUCLEOTIDE SEQUENCE [LARGE SCALE GENOMIC DNA]</scope>
    <source>
        <strain evidence="3 5">F3E8</strain>
    </source>
</reference>
<keyword evidence="5" id="KW-1185">Reference proteome</keyword>
<accession>A0AAC9AMS4</accession>
<dbReference type="InterPro" id="IPR019675">
    <property type="entry name" value="DUF2550"/>
</dbReference>